<keyword evidence="2" id="KW-1185">Reference proteome</keyword>
<organism evidence="1 2">
    <name type="scientific">Enterococcus camelliae</name>
    <dbReference type="NCBI Taxonomy" id="453959"/>
    <lineage>
        <taxon>Bacteria</taxon>
        <taxon>Bacillati</taxon>
        <taxon>Bacillota</taxon>
        <taxon>Bacilli</taxon>
        <taxon>Lactobacillales</taxon>
        <taxon>Enterococcaceae</taxon>
        <taxon>Enterococcus</taxon>
    </lineage>
</organism>
<accession>A0ABW5TG92</accession>
<reference evidence="2" key="1">
    <citation type="journal article" date="2019" name="Int. J. Syst. Evol. Microbiol.">
        <title>The Global Catalogue of Microorganisms (GCM) 10K type strain sequencing project: providing services to taxonomists for standard genome sequencing and annotation.</title>
        <authorList>
            <consortium name="The Broad Institute Genomics Platform"/>
            <consortium name="The Broad Institute Genome Sequencing Center for Infectious Disease"/>
            <person name="Wu L."/>
            <person name="Ma J."/>
        </authorList>
    </citation>
    <scope>NUCLEOTIDE SEQUENCE [LARGE SCALE GENOMIC DNA]</scope>
    <source>
        <strain evidence="2">TISTR 932</strain>
    </source>
</reference>
<sequence>MEIIYPPLIEQGAAFFHPQSSQPMAMKANLYRQFVKRGILTETGEPTQTAIDKGWVIDFYEAEHLSFAEFLTLYPVFSQYDETVFKQIDGFWEVPVDFKEELIREMGAKSFSYDEQIQLEAYLSERT</sequence>
<dbReference type="EMBL" id="JBHUMO010000001">
    <property type="protein sequence ID" value="MFD2727874.1"/>
    <property type="molecule type" value="Genomic_DNA"/>
</dbReference>
<evidence type="ECO:0008006" key="3">
    <source>
        <dbReference type="Google" id="ProtNLM"/>
    </source>
</evidence>
<name>A0ABW5TG92_9ENTE</name>
<dbReference type="RefSeq" id="WP_379978729.1">
    <property type="nucleotide sequence ID" value="NZ_JBHUMO010000001.1"/>
</dbReference>
<dbReference type="Proteomes" id="UP001597427">
    <property type="component" value="Unassembled WGS sequence"/>
</dbReference>
<gene>
    <name evidence="1" type="ORF">ACFSR0_00255</name>
</gene>
<evidence type="ECO:0000313" key="2">
    <source>
        <dbReference type="Proteomes" id="UP001597427"/>
    </source>
</evidence>
<protein>
    <recommendedName>
        <fullName evidence="3">Helicase</fullName>
    </recommendedName>
</protein>
<comment type="caution">
    <text evidence="1">The sequence shown here is derived from an EMBL/GenBank/DDBJ whole genome shotgun (WGS) entry which is preliminary data.</text>
</comment>
<evidence type="ECO:0000313" key="1">
    <source>
        <dbReference type="EMBL" id="MFD2727874.1"/>
    </source>
</evidence>
<proteinExistence type="predicted"/>